<evidence type="ECO:0000313" key="2">
    <source>
        <dbReference type="EMBL" id="EOY19844.1"/>
    </source>
</evidence>
<evidence type="ECO:0000313" key="3">
    <source>
        <dbReference type="Proteomes" id="UP000026915"/>
    </source>
</evidence>
<sequence>MEMGDSTERRLFGWEEEQWREFIPFLKGYHLCVEIDDCLVWKGTLGGEFSVKSFCKQTLNSYNSNGSPWKHIWTNLAPFKIEVLTWQLIHRRVAIKDELVRRAMINSSAAMCPLCDKPETKGRDDGDVFKIYKGGRDDGDVFKIYKGE</sequence>
<keyword evidence="3" id="KW-1185">Reference proteome</keyword>
<dbReference type="Proteomes" id="UP000026915">
    <property type="component" value="Chromosome 10"/>
</dbReference>
<protein>
    <recommendedName>
        <fullName evidence="1">Reverse transcriptase zinc-binding domain-containing protein</fullName>
    </recommendedName>
</protein>
<dbReference type="Gramene" id="EOY19844">
    <property type="protein sequence ID" value="EOY19844"/>
    <property type="gene ID" value="TCM_045216"/>
</dbReference>
<dbReference type="PANTHER" id="PTHR36617:SF5">
    <property type="entry name" value="OS05G0421675 PROTEIN"/>
    <property type="match status" value="1"/>
</dbReference>
<accession>A0A061FYG7</accession>
<name>A0A061FYG7_THECC</name>
<evidence type="ECO:0000259" key="1">
    <source>
        <dbReference type="Pfam" id="PF13966"/>
    </source>
</evidence>
<dbReference type="InParanoid" id="A0A061FYG7"/>
<dbReference type="Pfam" id="PF13966">
    <property type="entry name" value="zf-RVT"/>
    <property type="match status" value="1"/>
</dbReference>
<feature type="domain" description="Reverse transcriptase zinc-binding" evidence="1">
    <location>
        <begin position="49"/>
        <end position="119"/>
    </location>
</feature>
<dbReference type="InterPro" id="IPR026960">
    <property type="entry name" value="RVT-Znf"/>
</dbReference>
<dbReference type="AlphaFoldDB" id="A0A061FYG7"/>
<dbReference type="HOGENOM" id="CLU_1762063_0_0_1"/>
<gene>
    <name evidence="2" type="ORF">TCM_045216</name>
</gene>
<proteinExistence type="predicted"/>
<organism evidence="2 3">
    <name type="scientific">Theobroma cacao</name>
    <name type="common">Cacao</name>
    <name type="synonym">Cocoa</name>
    <dbReference type="NCBI Taxonomy" id="3641"/>
    <lineage>
        <taxon>Eukaryota</taxon>
        <taxon>Viridiplantae</taxon>
        <taxon>Streptophyta</taxon>
        <taxon>Embryophyta</taxon>
        <taxon>Tracheophyta</taxon>
        <taxon>Spermatophyta</taxon>
        <taxon>Magnoliopsida</taxon>
        <taxon>eudicotyledons</taxon>
        <taxon>Gunneridae</taxon>
        <taxon>Pentapetalae</taxon>
        <taxon>rosids</taxon>
        <taxon>malvids</taxon>
        <taxon>Malvales</taxon>
        <taxon>Malvaceae</taxon>
        <taxon>Byttnerioideae</taxon>
        <taxon>Theobroma</taxon>
    </lineage>
</organism>
<dbReference type="EMBL" id="CM001888">
    <property type="protein sequence ID" value="EOY19844.1"/>
    <property type="molecule type" value="Genomic_DNA"/>
</dbReference>
<reference evidence="2" key="1">
    <citation type="journal article" date="2013" name="Genome Biol.">
        <title>The genome sequence of the most widely cultivated cacao type and its use to identify candidate genes regulating pod color.</title>
        <authorList>
            <person name="Motamayor J.C."/>
            <person name="Mockaitis K."/>
            <person name="Schmutz J."/>
            <person name="Haiminen N."/>
            <person name="Iii D.L."/>
            <person name="Cornejo O."/>
            <person name="Findley S.D."/>
            <person name="Zheng P."/>
            <person name="Utro F."/>
            <person name="Royaert S."/>
            <person name="Saski C."/>
            <person name="Jenkins J."/>
            <person name="Podicheti R."/>
            <person name="Zhao M."/>
            <person name="Scheffler B.E."/>
            <person name="Stack J.C."/>
            <person name="Feltus F.A."/>
            <person name="Mustiga G.M."/>
            <person name="Amores F."/>
            <person name="Phillips W."/>
            <person name="Marelli J.P."/>
            <person name="May G.D."/>
            <person name="Shapiro H."/>
            <person name="Ma J."/>
            <person name="Bustamante C.D."/>
            <person name="Schnell R.J."/>
            <person name="Main D."/>
            <person name="Gilbert D."/>
            <person name="Parida L."/>
            <person name="Kuhn D.N."/>
        </authorList>
    </citation>
    <scope>NUCLEOTIDE SEQUENCE [LARGE SCALE GENOMIC DNA]</scope>
</reference>
<dbReference type="PANTHER" id="PTHR36617">
    <property type="entry name" value="PROTEIN, PUTATIVE-RELATED"/>
    <property type="match status" value="1"/>
</dbReference>